<accession>A0AAJ1EXJ5</accession>
<dbReference type="InterPro" id="IPR006664">
    <property type="entry name" value="OMP_bac"/>
</dbReference>
<dbReference type="Gene3D" id="3.30.1330.60">
    <property type="entry name" value="OmpA-like domain"/>
    <property type="match status" value="1"/>
</dbReference>
<feature type="domain" description="OmpA-like" evidence="5">
    <location>
        <begin position="176"/>
        <end position="293"/>
    </location>
</feature>
<organism evidence="6 7">
    <name type="scientific">Shewanella zhuhaiensis</name>
    <dbReference type="NCBI Taxonomy" id="2919576"/>
    <lineage>
        <taxon>Bacteria</taxon>
        <taxon>Pseudomonadati</taxon>
        <taxon>Pseudomonadota</taxon>
        <taxon>Gammaproteobacteria</taxon>
        <taxon>Alteromonadales</taxon>
        <taxon>Shewanellaceae</taxon>
        <taxon>Shewanella</taxon>
    </lineage>
</organism>
<evidence type="ECO:0000256" key="3">
    <source>
        <dbReference type="PROSITE-ProRule" id="PRU00473"/>
    </source>
</evidence>
<dbReference type="EMBL" id="JAKUDL010000002">
    <property type="protein sequence ID" value="MCH4294064.1"/>
    <property type="molecule type" value="Genomic_DNA"/>
</dbReference>
<dbReference type="CDD" id="cd07185">
    <property type="entry name" value="OmpA_C-like"/>
    <property type="match status" value="1"/>
</dbReference>
<dbReference type="Gene3D" id="2.60.40.2540">
    <property type="match status" value="1"/>
</dbReference>
<dbReference type="PRINTS" id="PR01023">
    <property type="entry name" value="NAFLGMOTY"/>
</dbReference>
<dbReference type="InterPro" id="IPR041544">
    <property type="entry name" value="MotY_N"/>
</dbReference>
<evidence type="ECO:0000256" key="4">
    <source>
        <dbReference type="SAM" id="SignalP"/>
    </source>
</evidence>
<dbReference type="Proteomes" id="UP001297581">
    <property type="component" value="Unassembled WGS sequence"/>
</dbReference>
<gene>
    <name evidence="6" type="ORF">MJ923_07075</name>
</gene>
<feature type="chain" id="PRO_5042549147" evidence="4">
    <location>
        <begin position="24"/>
        <end position="293"/>
    </location>
</feature>
<evidence type="ECO:0000256" key="2">
    <source>
        <dbReference type="ARBA" id="ARBA00023136"/>
    </source>
</evidence>
<dbReference type="SUPFAM" id="SSF103088">
    <property type="entry name" value="OmpA-like"/>
    <property type="match status" value="1"/>
</dbReference>
<evidence type="ECO:0000313" key="6">
    <source>
        <dbReference type="EMBL" id="MCH4294064.1"/>
    </source>
</evidence>
<evidence type="ECO:0000259" key="5">
    <source>
        <dbReference type="PROSITE" id="PS51123"/>
    </source>
</evidence>
<name>A0AAJ1EXJ5_9GAMM</name>
<proteinExistence type="predicted"/>
<sequence length="293" mass="33197">MWCNWWRKCLVVPVLLLPLGAAADMRHYVASIDDSHWRLAENSRIRCSLEHDIPAYGKAVFSSAAGKEQNLLFTLDMWTKPDAATQATLVSKAPAWRPGEQQKNITRLSYMKDFNGEVPKKAAWSMLTELERGREPTFYYADWYNSDNKVAVGLSAANFRRKYSEFRQCLSGLLPYNFDDIAFTVLNYEAGGTELTRFSKAQLARVQEYLSQDPEVELIVINAYTDSYGGRSINQKVSDKRAASVKEFFVSKGIPANRIQTEGHGETRHVASNQGADERARNRRVVVQITKAI</sequence>
<dbReference type="Pfam" id="PF18393">
    <property type="entry name" value="MotY_N"/>
    <property type="match status" value="1"/>
</dbReference>
<dbReference type="InterPro" id="IPR006665">
    <property type="entry name" value="OmpA-like"/>
</dbReference>
<keyword evidence="2 3" id="KW-0472">Membrane</keyword>
<dbReference type="AlphaFoldDB" id="A0AAJ1EXJ5"/>
<dbReference type="PANTHER" id="PTHR30329">
    <property type="entry name" value="STATOR ELEMENT OF FLAGELLAR MOTOR COMPLEX"/>
    <property type="match status" value="1"/>
</dbReference>
<keyword evidence="4" id="KW-0732">Signal</keyword>
<protein>
    <submittedName>
        <fullName evidence="6">OmpA family protein</fullName>
    </submittedName>
</protein>
<evidence type="ECO:0000313" key="7">
    <source>
        <dbReference type="Proteomes" id="UP001297581"/>
    </source>
</evidence>
<keyword evidence="7" id="KW-1185">Reference proteome</keyword>
<dbReference type="PROSITE" id="PS51123">
    <property type="entry name" value="OMPA_2"/>
    <property type="match status" value="1"/>
</dbReference>
<dbReference type="InterPro" id="IPR050330">
    <property type="entry name" value="Bact_OuterMem_StrucFunc"/>
</dbReference>
<feature type="signal peptide" evidence="4">
    <location>
        <begin position="1"/>
        <end position="23"/>
    </location>
</feature>
<reference evidence="6 7" key="1">
    <citation type="submission" date="2022-02" db="EMBL/GenBank/DDBJ databases">
        <title>The genome sequence of Shewanella sp. 3B26.</title>
        <authorList>
            <person name="Du J."/>
        </authorList>
    </citation>
    <scope>NUCLEOTIDE SEQUENCE [LARGE SCALE GENOMIC DNA]</scope>
    <source>
        <strain evidence="6 7">3B26</strain>
    </source>
</reference>
<dbReference type="PRINTS" id="PR01021">
    <property type="entry name" value="OMPADOMAIN"/>
</dbReference>
<dbReference type="PANTHER" id="PTHR30329:SF17">
    <property type="entry name" value="LIPOPROTEIN YFIB-RELATED"/>
    <property type="match status" value="1"/>
</dbReference>
<comment type="subcellular location">
    <subcellularLocation>
        <location evidence="1">Cell outer membrane</location>
    </subcellularLocation>
</comment>
<comment type="caution">
    <text evidence="6">The sequence shown here is derived from an EMBL/GenBank/DDBJ whole genome shotgun (WGS) entry which is preliminary data.</text>
</comment>
<dbReference type="GO" id="GO:0009279">
    <property type="term" value="C:cell outer membrane"/>
    <property type="evidence" value="ECO:0007669"/>
    <property type="project" value="UniProtKB-SubCell"/>
</dbReference>
<evidence type="ECO:0000256" key="1">
    <source>
        <dbReference type="ARBA" id="ARBA00004442"/>
    </source>
</evidence>
<dbReference type="Pfam" id="PF00691">
    <property type="entry name" value="OmpA"/>
    <property type="match status" value="1"/>
</dbReference>
<dbReference type="InterPro" id="IPR036737">
    <property type="entry name" value="OmpA-like_sf"/>
</dbReference>